<proteinExistence type="predicted"/>
<feature type="domain" description="SET" evidence="1">
    <location>
        <begin position="4"/>
        <end position="117"/>
    </location>
</feature>
<dbReference type="InterPro" id="IPR046341">
    <property type="entry name" value="SET_dom_sf"/>
</dbReference>
<dbReference type="SUPFAM" id="SSF82199">
    <property type="entry name" value="SET domain"/>
    <property type="match status" value="1"/>
</dbReference>
<dbReference type="InterPro" id="IPR001214">
    <property type="entry name" value="SET_dom"/>
</dbReference>
<reference evidence="3" key="1">
    <citation type="journal article" date="2013" name="ISME J.">
        <title>A small predatory core genome in the divergent marine Bacteriovorax marinus SJ and the terrestrial Bdellovibrio bacteriovorus.</title>
        <authorList>
            <person name="Crossman L.C."/>
            <person name="Chen H."/>
            <person name="Cerdeno-Tarraga A.M."/>
            <person name="Brooks K."/>
            <person name="Quail M.A."/>
            <person name="Pineiro S.A."/>
            <person name="Hobley L."/>
            <person name="Sockett R.E."/>
            <person name="Bentley S.D."/>
            <person name="Parkhill J."/>
            <person name="Williams H.N."/>
            <person name="Stine O.C."/>
        </authorList>
    </citation>
    <scope>NUCLEOTIDE SEQUENCE [LARGE SCALE GENOMIC DNA]</scope>
    <source>
        <strain evidence="3">ATCC BAA-682 / DSM 15412 / SJ</strain>
    </source>
</reference>
<dbReference type="SMART" id="SM00317">
    <property type="entry name" value="SET"/>
    <property type="match status" value="1"/>
</dbReference>
<organism evidence="2 3">
    <name type="scientific">Halobacteriovorax marinus (strain ATCC BAA-682 / DSM 15412 / SJ)</name>
    <name type="common">Bacteriovorax marinus</name>
    <dbReference type="NCBI Taxonomy" id="862908"/>
    <lineage>
        <taxon>Bacteria</taxon>
        <taxon>Pseudomonadati</taxon>
        <taxon>Bdellovibrionota</taxon>
        <taxon>Bacteriovoracia</taxon>
        <taxon>Bacteriovoracales</taxon>
        <taxon>Halobacteriovoraceae</taxon>
        <taxon>Halobacteriovorax</taxon>
    </lineage>
</organism>
<dbReference type="PATRIC" id="fig|862908.3.peg.2364"/>
<dbReference type="HOGENOM" id="CLU_2035239_0_0_7"/>
<gene>
    <name evidence="2" type="ordered locus">BMS_2480</name>
</gene>
<name>E1X5F0_HALMS</name>
<dbReference type="Proteomes" id="UP000008963">
    <property type="component" value="Chromosome"/>
</dbReference>
<dbReference type="EMBL" id="FQ312005">
    <property type="protein sequence ID" value="CBW27271.1"/>
    <property type="molecule type" value="Genomic_DNA"/>
</dbReference>
<dbReference type="RefSeq" id="WP_014245048.1">
    <property type="nucleotide sequence ID" value="NC_016620.1"/>
</dbReference>
<evidence type="ECO:0000313" key="2">
    <source>
        <dbReference type="EMBL" id="CBW27271.1"/>
    </source>
</evidence>
<sequence length="131" mass="15811">MLNIKTYIAPSKIQGLGLFSSQKIKKGQLVWSFDERIDIKYTIEQWEELKRELHRDSFDTLQNFAYKENDFYINCMDNAQYMNHHTFDFNIENSSDLSMMFATRDISINEELLYNYFESSDEDDYHLQFLK</sequence>
<dbReference type="KEGG" id="bmx:BMS_2480"/>
<dbReference type="Pfam" id="PF00856">
    <property type="entry name" value="SET"/>
    <property type="match status" value="1"/>
</dbReference>
<dbReference type="PROSITE" id="PS50280">
    <property type="entry name" value="SET"/>
    <property type="match status" value="1"/>
</dbReference>
<accession>E1X5F0</accession>
<protein>
    <recommendedName>
        <fullName evidence="1">SET domain-containing protein</fullName>
    </recommendedName>
</protein>
<dbReference type="OrthoDB" id="9804945at2"/>
<dbReference type="Gene3D" id="2.170.270.10">
    <property type="entry name" value="SET domain"/>
    <property type="match status" value="1"/>
</dbReference>
<dbReference type="eggNOG" id="COG2940">
    <property type="taxonomic scope" value="Bacteria"/>
</dbReference>
<keyword evidence="3" id="KW-1185">Reference proteome</keyword>
<evidence type="ECO:0000259" key="1">
    <source>
        <dbReference type="PROSITE" id="PS50280"/>
    </source>
</evidence>
<dbReference type="AlphaFoldDB" id="E1X5F0"/>
<dbReference type="STRING" id="862908.BMS_2480"/>
<evidence type="ECO:0000313" key="3">
    <source>
        <dbReference type="Proteomes" id="UP000008963"/>
    </source>
</evidence>